<name>A0A640KCM3_LEITA</name>
<dbReference type="EMBL" id="BLBS01000020">
    <property type="protein sequence ID" value="GET87456.1"/>
    <property type="molecule type" value="Genomic_DNA"/>
</dbReference>
<dbReference type="OrthoDB" id="271444at2759"/>
<dbReference type="AlphaFoldDB" id="A0A640KCM3"/>
<feature type="compositionally biased region" description="Polar residues" evidence="1">
    <location>
        <begin position="315"/>
        <end position="330"/>
    </location>
</feature>
<evidence type="ECO:0000256" key="1">
    <source>
        <dbReference type="SAM" id="MobiDB-lite"/>
    </source>
</evidence>
<dbReference type="Proteomes" id="UP000419144">
    <property type="component" value="Unassembled WGS sequence"/>
</dbReference>
<evidence type="ECO:0000313" key="2">
    <source>
        <dbReference type="EMBL" id="GET87456.1"/>
    </source>
</evidence>
<accession>A0A640KCM3</accession>
<keyword evidence="3" id="KW-1185">Reference proteome</keyword>
<proteinExistence type="predicted"/>
<gene>
    <name evidence="2" type="ORF">LtaPh_1609600</name>
</gene>
<feature type="region of interest" description="Disordered" evidence="1">
    <location>
        <begin position="198"/>
        <end position="240"/>
    </location>
</feature>
<comment type="caution">
    <text evidence="2">The sequence shown here is derived from an EMBL/GenBank/DDBJ whole genome shotgun (WGS) entry which is preliminary data.</text>
</comment>
<organism evidence="2 3">
    <name type="scientific">Leishmania tarentolae</name>
    <name type="common">Sauroleishmania tarentolae</name>
    <dbReference type="NCBI Taxonomy" id="5689"/>
    <lineage>
        <taxon>Eukaryota</taxon>
        <taxon>Discoba</taxon>
        <taxon>Euglenozoa</taxon>
        <taxon>Kinetoplastea</taxon>
        <taxon>Metakinetoplastina</taxon>
        <taxon>Trypanosomatida</taxon>
        <taxon>Trypanosomatidae</taxon>
        <taxon>Leishmaniinae</taxon>
        <taxon>Leishmania</taxon>
        <taxon>lizard Leishmania</taxon>
    </lineage>
</organism>
<feature type="region of interest" description="Disordered" evidence="1">
    <location>
        <begin position="309"/>
        <end position="333"/>
    </location>
</feature>
<sequence>MAVIYPSEEDESVLVGFTEFFTQQEGVHALFRVTEQDVQTVRSACSSVLAHLSTTSRLILASVPLNQAETTSLVAGNNGRDTVYQIGSVYPHVLQHSTPTGYNITLSESADAAPPLLHHPKSFLVSQLDAIDFMAAELESAKDTLLSLNARYAYLWTTNVDELRRYIAQEERRQKMQQPLWKHAQMRAAPIEEEIQKMPPHSPKDEMGLRDAAPQQGDAQRIAGRVPEDPPAEAPSESSALAPTYRTLLALDASQLPSKQVQRSFVKFIQACLSLLEWTDSVLGLLSGRDDIPKAGTFEVSTQRGLSQRKVDTVRQASEPSPTNQATTSAGRPGTKTVRVLRYEIRDVSHIYDMLYQQAECFYLTEYALYDTRIKQRLLHPSYYYALRNLIEDATTEITRLEHIAASRAELVRDDARLSPFDAYRRGAFIPYPEIPGMVMDPSLPAARDRVDMEGGEPTKVVFRPPLPQLAFLRNTLRVLLSISINEDDRTSFKSYEELYQTLVESARDAVVRLQNLPKPPPLLLEPAAQSMFGNRISRKAGRPCYELVLVFEESSAQEVRSGDKVAWVISSEDCGRLRAGFEAYWELRDGVHSLKQSLDKDIRRKDKTHRTRVLDACVAREKDPVAIMALERERALQDAEFRSRRERGGWLGAARASLRSLAGIATCKAEIQMEDLGIPTTPERDDAGVDMTTTSPYHAEKTLLQESVNRLWSAVEAHGVHMEHEYPGLFHRGERQRWARCVDSLIEKANAVGVVFSP</sequence>
<evidence type="ECO:0000313" key="3">
    <source>
        <dbReference type="Proteomes" id="UP000419144"/>
    </source>
</evidence>
<reference evidence="2" key="1">
    <citation type="submission" date="2019-11" db="EMBL/GenBank/DDBJ databases">
        <title>Leishmania tarentolae CDS.</title>
        <authorList>
            <person name="Goto Y."/>
            <person name="Yamagishi J."/>
        </authorList>
    </citation>
    <scope>NUCLEOTIDE SEQUENCE [LARGE SCALE GENOMIC DNA]</scope>
    <source>
        <strain evidence="2">Parrot Tar II</strain>
    </source>
</reference>
<dbReference type="VEuPathDB" id="TriTrypDB:LtaPh_1609600"/>
<protein>
    <submittedName>
        <fullName evidence="2">Uncharacterized protein</fullName>
    </submittedName>
</protein>